<keyword evidence="12" id="KW-0460">Magnesium</keyword>
<sequence>MGGGVSRYQYAHLQREIAEKNDLIRSLEQQLHSGLQNRSSSWSTANTPDNGPLHAEKALIIAMGSPADPIQNADSSEKLMEAHCAHRIEMSAEVIQQSKMERVCDFKVHPKAEPIRHLLTQILHTNVLFTGLSSDELLSCLDAFFPVKVSKQTIVFKQGDQGDHFYAVETGKLEILVSVPHAQGPIRYGFLTPGMGFGELALLCNMPRAATIRSITDVELWALQRNTFREITAYHKLQRHQKTLSILQGIPILKKLTLAELQQMASAMEWEEYPAKTAIIRQGEIGKHFFIITFGEIIVTQKEAISTPEMIIRTLRAGDHFGEMALLKDEMRSATCTASSNVQCLKLGREHFIAMLGTIQELAEREPVSRAFCHMTPQAYKYHVDIPFHELEILQTLGRGAFGRVKLVRHTKTQAAMALKCVIKSRISHNNLREHVLNEKRVMLAVDHPFAVRLLSTFQDHRYLYFLVELVLGGELYTHVRRQRFFEASVARFYIASIVLVLEHLHQKSIAYRDIKPENILLDTDGFVKLADFGLGKVVTDPTWTLCGTPDYLAPEMILSKGHGKAVDYWALGVLIYELLAGKPPFPGAEPMQIYPRILQGTVKYPNHFSREAIDLIHSLLCSNPARRLGNMKNGIRDIMQHEWFDGFPWEKLLSKTLKPPIIPEIRNQFDTSNFADFRHEVEDCGQVCAWDPDF</sequence>
<dbReference type="SUPFAM" id="SSF51206">
    <property type="entry name" value="cAMP-binding domain-like"/>
    <property type="match status" value="2"/>
</dbReference>
<name>A0A024GE91_9STRA</name>
<evidence type="ECO:0000256" key="5">
    <source>
        <dbReference type="ARBA" id="ARBA00022527"/>
    </source>
</evidence>
<feature type="domain" description="Cyclic nucleotide-binding" evidence="21">
    <location>
        <begin position="252"/>
        <end position="365"/>
    </location>
</feature>
<keyword evidence="24" id="KW-1185">Reference proteome</keyword>
<protein>
    <recommendedName>
        <fullName evidence="14">cGMP-dependent protein kinase</fullName>
        <ecNumber evidence="3">2.7.11.12</ecNumber>
    </recommendedName>
</protein>
<dbReference type="InterPro" id="IPR018488">
    <property type="entry name" value="cNMP-bd_CS"/>
</dbReference>
<dbReference type="InterPro" id="IPR017441">
    <property type="entry name" value="Protein_kinase_ATP_BS"/>
</dbReference>
<dbReference type="CDD" id="cd00038">
    <property type="entry name" value="CAP_ED"/>
    <property type="match status" value="2"/>
</dbReference>
<dbReference type="GO" id="GO:0004692">
    <property type="term" value="F:cGMP-dependent protein kinase activity"/>
    <property type="evidence" value="ECO:0007669"/>
    <property type="project" value="UniProtKB-EC"/>
</dbReference>
<dbReference type="PROSITE" id="PS50042">
    <property type="entry name" value="CNMP_BINDING_3"/>
    <property type="match status" value="2"/>
</dbReference>
<comment type="cofactor">
    <cofactor evidence="1">
        <name>Mg(2+)</name>
        <dbReference type="ChEBI" id="CHEBI:18420"/>
    </cofactor>
</comment>
<evidence type="ECO:0000256" key="9">
    <source>
        <dbReference type="ARBA" id="ARBA00022741"/>
    </source>
</evidence>
<dbReference type="FunFam" id="1.10.510.10:FF:000005">
    <property type="entry name" value="cAMP-dependent protein kinase catalytic subunit alpha"/>
    <property type="match status" value="1"/>
</dbReference>
<keyword evidence="7" id="KW-0808">Transferase</keyword>
<evidence type="ECO:0000259" key="22">
    <source>
        <dbReference type="PROSITE" id="PS51285"/>
    </source>
</evidence>
<dbReference type="SUPFAM" id="SSF56112">
    <property type="entry name" value="Protein kinase-like (PK-like)"/>
    <property type="match status" value="1"/>
</dbReference>
<keyword evidence="4" id="KW-0963">Cytoplasm</keyword>
<dbReference type="PROSITE" id="PS00107">
    <property type="entry name" value="PROTEIN_KINASE_ATP"/>
    <property type="match status" value="1"/>
</dbReference>
<dbReference type="EC" id="2.7.11.12" evidence="3"/>
<evidence type="ECO:0000256" key="13">
    <source>
        <dbReference type="ARBA" id="ARBA00022992"/>
    </source>
</evidence>
<dbReference type="InterPro" id="IPR000595">
    <property type="entry name" value="cNMP-bd_dom"/>
</dbReference>
<dbReference type="GO" id="GO:0005524">
    <property type="term" value="F:ATP binding"/>
    <property type="evidence" value="ECO:0007669"/>
    <property type="project" value="UniProtKB-UniRule"/>
</dbReference>
<dbReference type="InterPro" id="IPR000961">
    <property type="entry name" value="AGC-kinase_C"/>
</dbReference>
<dbReference type="PROSITE" id="PS00108">
    <property type="entry name" value="PROTEIN_KINASE_ST"/>
    <property type="match status" value="1"/>
</dbReference>
<dbReference type="InterPro" id="IPR008271">
    <property type="entry name" value="Ser/Thr_kinase_AS"/>
</dbReference>
<dbReference type="InterPro" id="IPR014710">
    <property type="entry name" value="RmlC-like_jellyroll"/>
</dbReference>
<dbReference type="GO" id="GO:0009653">
    <property type="term" value="P:anatomical structure morphogenesis"/>
    <property type="evidence" value="ECO:0007669"/>
    <property type="project" value="UniProtKB-ARBA"/>
</dbReference>
<evidence type="ECO:0000256" key="16">
    <source>
        <dbReference type="ARBA" id="ARBA00047462"/>
    </source>
</evidence>
<evidence type="ECO:0000256" key="4">
    <source>
        <dbReference type="ARBA" id="ARBA00022490"/>
    </source>
</evidence>
<dbReference type="GO" id="GO:0046872">
    <property type="term" value="F:metal ion binding"/>
    <property type="evidence" value="ECO:0007669"/>
    <property type="project" value="UniProtKB-KW"/>
</dbReference>
<evidence type="ECO:0000256" key="3">
    <source>
        <dbReference type="ARBA" id="ARBA00012428"/>
    </source>
</evidence>
<dbReference type="PROSITE" id="PS50011">
    <property type="entry name" value="PROTEIN_KINASE_DOM"/>
    <property type="match status" value="1"/>
</dbReference>
<organism evidence="23 24">
    <name type="scientific">Albugo candida</name>
    <dbReference type="NCBI Taxonomy" id="65357"/>
    <lineage>
        <taxon>Eukaryota</taxon>
        <taxon>Sar</taxon>
        <taxon>Stramenopiles</taxon>
        <taxon>Oomycota</taxon>
        <taxon>Peronosporomycetes</taxon>
        <taxon>Albuginales</taxon>
        <taxon>Albuginaceae</taxon>
        <taxon>Albugo</taxon>
    </lineage>
</organism>
<dbReference type="Pfam" id="PF00069">
    <property type="entry name" value="Pkinase"/>
    <property type="match status" value="1"/>
</dbReference>
<evidence type="ECO:0000256" key="7">
    <source>
        <dbReference type="ARBA" id="ARBA00022679"/>
    </source>
</evidence>
<keyword evidence="8" id="KW-0479">Metal-binding</keyword>
<keyword evidence="10" id="KW-0418">Kinase</keyword>
<dbReference type="GO" id="GO:0030553">
    <property type="term" value="F:cGMP binding"/>
    <property type="evidence" value="ECO:0007669"/>
    <property type="project" value="UniProtKB-KW"/>
</dbReference>
<evidence type="ECO:0000256" key="19">
    <source>
        <dbReference type="PROSITE-ProRule" id="PRU10141"/>
    </source>
</evidence>
<keyword evidence="5" id="KW-0723">Serine/threonine-protein kinase</keyword>
<evidence type="ECO:0000256" key="6">
    <source>
        <dbReference type="ARBA" id="ARBA00022535"/>
    </source>
</evidence>
<comment type="similarity">
    <text evidence="2">Belongs to the protein kinase superfamily. AGC Ser/Thr protein kinase family. cGMP subfamily.</text>
</comment>
<dbReference type="OrthoDB" id="63267at2759"/>
<comment type="caution">
    <text evidence="23">The sequence shown here is derived from an EMBL/GenBank/DDBJ whole genome shotgun (WGS) entry which is preliminary data.</text>
</comment>
<comment type="catalytic activity">
    <reaction evidence="15">
        <text>L-threonyl-[protein] + ATP = O-phospho-L-threonyl-[protein] + ADP + H(+)</text>
        <dbReference type="Rhea" id="RHEA:46608"/>
        <dbReference type="Rhea" id="RHEA-COMP:11060"/>
        <dbReference type="Rhea" id="RHEA-COMP:11605"/>
        <dbReference type="ChEBI" id="CHEBI:15378"/>
        <dbReference type="ChEBI" id="CHEBI:30013"/>
        <dbReference type="ChEBI" id="CHEBI:30616"/>
        <dbReference type="ChEBI" id="CHEBI:61977"/>
        <dbReference type="ChEBI" id="CHEBI:456216"/>
        <dbReference type="EC" id="2.7.11.12"/>
    </reaction>
</comment>
<dbReference type="FunFam" id="3.30.200.20:FF:000042">
    <property type="entry name" value="Aurora kinase A"/>
    <property type="match status" value="1"/>
</dbReference>
<feature type="binding site" evidence="19">
    <location>
        <position position="424"/>
    </location>
    <ligand>
        <name>ATP</name>
        <dbReference type="ChEBI" id="CHEBI:30616"/>
    </ligand>
</feature>
<evidence type="ECO:0000256" key="10">
    <source>
        <dbReference type="ARBA" id="ARBA00022777"/>
    </source>
</evidence>
<accession>A0A024GE91</accession>
<evidence type="ECO:0000256" key="15">
    <source>
        <dbReference type="ARBA" id="ARBA00047298"/>
    </source>
</evidence>
<dbReference type="InterPro" id="IPR000719">
    <property type="entry name" value="Prot_kinase_dom"/>
</dbReference>
<dbReference type="GO" id="GO:0004691">
    <property type="term" value="F:cAMP-dependent protein kinase activity"/>
    <property type="evidence" value="ECO:0007669"/>
    <property type="project" value="TreeGrafter"/>
</dbReference>
<evidence type="ECO:0000256" key="1">
    <source>
        <dbReference type="ARBA" id="ARBA00001946"/>
    </source>
</evidence>
<evidence type="ECO:0000256" key="18">
    <source>
        <dbReference type="PIRSR" id="PIRSR000559-2"/>
    </source>
</evidence>
<comment type="catalytic activity">
    <reaction evidence="16">
        <text>L-seryl-[protein] + ATP = O-phospho-L-seryl-[protein] + ADP + H(+)</text>
        <dbReference type="Rhea" id="RHEA:17989"/>
        <dbReference type="Rhea" id="RHEA-COMP:9863"/>
        <dbReference type="Rhea" id="RHEA-COMP:11604"/>
        <dbReference type="ChEBI" id="CHEBI:15378"/>
        <dbReference type="ChEBI" id="CHEBI:29999"/>
        <dbReference type="ChEBI" id="CHEBI:30616"/>
        <dbReference type="ChEBI" id="CHEBI:83421"/>
        <dbReference type="ChEBI" id="CHEBI:456216"/>
        <dbReference type="EC" id="2.7.11.12"/>
    </reaction>
</comment>
<feature type="binding site" evidence="18">
    <location>
        <position position="420"/>
    </location>
    <ligand>
        <name>ATP</name>
        <dbReference type="ChEBI" id="CHEBI:30616"/>
    </ligand>
</feature>
<dbReference type="SMART" id="SM00100">
    <property type="entry name" value="cNMP"/>
    <property type="match status" value="2"/>
</dbReference>
<feature type="domain" description="Protein kinase" evidence="20">
    <location>
        <begin position="391"/>
        <end position="645"/>
    </location>
</feature>
<proteinExistence type="inferred from homology"/>
<feature type="domain" description="Cyclic nucleotide-binding" evidence="21">
    <location>
        <begin position="128"/>
        <end position="231"/>
    </location>
</feature>
<dbReference type="GO" id="GO:0005952">
    <property type="term" value="C:cAMP-dependent protein kinase complex"/>
    <property type="evidence" value="ECO:0007669"/>
    <property type="project" value="TreeGrafter"/>
</dbReference>
<evidence type="ECO:0000313" key="23">
    <source>
        <dbReference type="EMBL" id="CCI45083.1"/>
    </source>
</evidence>
<dbReference type="EMBL" id="CAIX01000087">
    <property type="protein sequence ID" value="CCI45083.1"/>
    <property type="molecule type" value="Genomic_DNA"/>
</dbReference>
<dbReference type="PANTHER" id="PTHR24353:SF37">
    <property type="entry name" value="CAMP-DEPENDENT PROTEIN KINASE CATALYTIC SUBUNIT PRKX"/>
    <property type="match status" value="1"/>
</dbReference>
<dbReference type="InParanoid" id="A0A024GE91"/>
<keyword evidence="11 18" id="KW-0067">ATP-binding</keyword>
<evidence type="ECO:0000256" key="14">
    <source>
        <dbReference type="ARBA" id="ARBA00024113"/>
    </source>
</evidence>
<evidence type="ECO:0000256" key="8">
    <source>
        <dbReference type="ARBA" id="ARBA00022723"/>
    </source>
</evidence>
<dbReference type="PRINTS" id="PR00103">
    <property type="entry name" value="CAMPKINASE"/>
</dbReference>
<reference evidence="23 24" key="1">
    <citation type="submission" date="2012-05" db="EMBL/GenBank/DDBJ databases">
        <title>Recombination and specialization in a pathogen metapopulation.</title>
        <authorList>
            <person name="Gardiner A."/>
            <person name="Kemen E."/>
            <person name="Schultz-Larsen T."/>
            <person name="MacLean D."/>
            <person name="Van Oosterhout C."/>
            <person name="Jones J.D.G."/>
        </authorList>
    </citation>
    <scope>NUCLEOTIDE SEQUENCE [LARGE SCALE GENOMIC DNA]</scope>
    <source>
        <strain evidence="23 24">Ac Nc2</strain>
    </source>
</reference>
<feature type="binding site" evidence="18">
    <location>
        <begin position="397"/>
        <end position="405"/>
    </location>
    <ligand>
        <name>ATP</name>
        <dbReference type="ChEBI" id="CHEBI:30616"/>
    </ligand>
</feature>
<dbReference type="PROSITE" id="PS51285">
    <property type="entry name" value="AGC_KINASE_CTER"/>
    <property type="match status" value="1"/>
</dbReference>
<dbReference type="AlphaFoldDB" id="A0A024GE91"/>
<dbReference type="Proteomes" id="UP000053237">
    <property type="component" value="Unassembled WGS sequence"/>
</dbReference>
<evidence type="ECO:0000256" key="2">
    <source>
        <dbReference type="ARBA" id="ARBA00006352"/>
    </source>
</evidence>
<dbReference type="InterPro" id="IPR002374">
    <property type="entry name" value="cGMP_dep_kinase"/>
</dbReference>
<dbReference type="Gene3D" id="2.60.120.10">
    <property type="entry name" value="Jelly Rolls"/>
    <property type="match status" value="2"/>
</dbReference>
<dbReference type="PROSITE" id="PS00889">
    <property type="entry name" value="CNMP_BINDING_2"/>
    <property type="match status" value="1"/>
</dbReference>
<evidence type="ECO:0000256" key="11">
    <source>
        <dbReference type="ARBA" id="ARBA00022840"/>
    </source>
</evidence>
<feature type="active site" description="Proton acceptor" evidence="17">
    <location>
        <position position="514"/>
    </location>
</feature>
<evidence type="ECO:0000256" key="17">
    <source>
        <dbReference type="PIRSR" id="PIRSR000559-1"/>
    </source>
</evidence>
<dbReference type="InterPro" id="IPR011009">
    <property type="entry name" value="Kinase-like_dom_sf"/>
</dbReference>
<evidence type="ECO:0000256" key="12">
    <source>
        <dbReference type="ARBA" id="ARBA00022842"/>
    </source>
</evidence>
<dbReference type="Gene3D" id="1.10.510.10">
    <property type="entry name" value="Transferase(Phosphotransferase) domain 1"/>
    <property type="match status" value="1"/>
</dbReference>
<gene>
    <name evidence="23" type="ORF">BN9_059300</name>
</gene>
<keyword evidence="13" id="KW-0142">cGMP-binding</keyword>
<evidence type="ECO:0000313" key="24">
    <source>
        <dbReference type="Proteomes" id="UP000053237"/>
    </source>
</evidence>
<dbReference type="PIRSF" id="PIRSF000559">
    <property type="entry name" value="cGMP-dep_kinase"/>
    <property type="match status" value="1"/>
</dbReference>
<dbReference type="Pfam" id="PF00027">
    <property type="entry name" value="cNMP_binding"/>
    <property type="match status" value="2"/>
</dbReference>
<keyword evidence="9 18" id="KW-0547">Nucleotide-binding</keyword>
<evidence type="ECO:0000259" key="20">
    <source>
        <dbReference type="PROSITE" id="PS50011"/>
    </source>
</evidence>
<feature type="domain" description="AGC-kinase C-terminal" evidence="22">
    <location>
        <begin position="646"/>
        <end position="695"/>
    </location>
</feature>
<dbReference type="Gene3D" id="3.30.200.20">
    <property type="entry name" value="Phosphorylase Kinase, domain 1"/>
    <property type="match status" value="1"/>
</dbReference>
<dbReference type="InterPro" id="IPR018490">
    <property type="entry name" value="cNMP-bd_dom_sf"/>
</dbReference>
<evidence type="ECO:0000259" key="21">
    <source>
        <dbReference type="PROSITE" id="PS50042"/>
    </source>
</evidence>
<dbReference type="PANTHER" id="PTHR24353">
    <property type="entry name" value="CYCLIC NUCLEOTIDE-DEPENDENT PROTEIN KINASE"/>
    <property type="match status" value="1"/>
</dbReference>
<dbReference type="STRING" id="65357.A0A024GE91"/>
<keyword evidence="6" id="KW-0140">cGMP</keyword>
<dbReference type="PROSITE" id="PS00888">
    <property type="entry name" value="CNMP_BINDING_1"/>
    <property type="match status" value="1"/>
</dbReference>
<dbReference type="SMART" id="SM00220">
    <property type="entry name" value="S_TKc"/>
    <property type="match status" value="1"/>
</dbReference>